<sequence>MKIEKRTRAETPALPRKTQEICCRATEGLRNTSNPEAQPQQSRPTESDDVAGNQQEAASHASNSRLPSKRKNRTEGPATSAEEEKQCPPQPRQGGEKRDYLAGYLTRKSLVEKRSLSRLRSMVDRWVEGGYLQPGSRLSPGGCQECDPEAEEPGWLLGPPGREEEQQDEPRRPGRSASVIPSWAGPELRSVSSVGQRRGEPDPGG</sequence>
<dbReference type="Proteomes" id="UP001066276">
    <property type="component" value="Chromosome 3_1"/>
</dbReference>
<keyword evidence="3" id="KW-1185">Reference proteome</keyword>
<name>A0AAV7UMD2_PLEWA</name>
<protein>
    <submittedName>
        <fullName evidence="2">Uncharacterized protein</fullName>
    </submittedName>
</protein>
<evidence type="ECO:0000256" key="1">
    <source>
        <dbReference type="SAM" id="MobiDB-lite"/>
    </source>
</evidence>
<dbReference type="AlphaFoldDB" id="A0AAV7UMD2"/>
<evidence type="ECO:0000313" key="2">
    <source>
        <dbReference type="EMBL" id="KAJ1189856.1"/>
    </source>
</evidence>
<feature type="region of interest" description="Disordered" evidence="1">
    <location>
        <begin position="1"/>
        <end position="101"/>
    </location>
</feature>
<feature type="region of interest" description="Disordered" evidence="1">
    <location>
        <begin position="129"/>
        <end position="205"/>
    </location>
</feature>
<dbReference type="EMBL" id="JANPWB010000005">
    <property type="protein sequence ID" value="KAJ1189856.1"/>
    <property type="molecule type" value="Genomic_DNA"/>
</dbReference>
<comment type="caution">
    <text evidence="2">The sequence shown here is derived from an EMBL/GenBank/DDBJ whole genome shotgun (WGS) entry which is preliminary data.</text>
</comment>
<reference evidence="2" key="1">
    <citation type="journal article" date="2022" name="bioRxiv">
        <title>Sequencing and chromosome-scale assembly of the giantPleurodeles waltlgenome.</title>
        <authorList>
            <person name="Brown T."/>
            <person name="Elewa A."/>
            <person name="Iarovenko S."/>
            <person name="Subramanian E."/>
            <person name="Araus A.J."/>
            <person name="Petzold A."/>
            <person name="Susuki M."/>
            <person name="Suzuki K.-i.T."/>
            <person name="Hayashi T."/>
            <person name="Toyoda A."/>
            <person name="Oliveira C."/>
            <person name="Osipova E."/>
            <person name="Leigh N.D."/>
            <person name="Simon A."/>
            <person name="Yun M.H."/>
        </authorList>
    </citation>
    <scope>NUCLEOTIDE SEQUENCE</scope>
    <source>
        <strain evidence="2">20211129_DDA</strain>
        <tissue evidence="2">Liver</tissue>
    </source>
</reference>
<feature type="compositionally biased region" description="Polar residues" evidence="1">
    <location>
        <begin position="52"/>
        <end position="66"/>
    </location>
</feature>
<evidence type="ECO:0000313" key="3">
    <source>
        <dbReference type="Proteomes" id="UP001066276"/>
    </source>
</evidence>
<feature type="compositionally biased region" description="Basic and acidic residues" evidence="1">
    <location>
        <begin position="161"/>
        <end position="172"/>
    </location>
</feature>
<feature type="compositionally biased region" description="Polar residues" evidence="1">
    <location>
        <begin position="29"/>
        <end position="44"/>
    </location>
</feature>
<gene>
    <name evidence="2" type="ORF">NDU88_006598</name>
</gene>
<accession>A0AAV7UMD2</accession>
<organism evidence="2 3">
    <name type="scientific">Pleurodeles waltl</name>
    <name type="common">Iberian ribbed newt</name>
    <dbReference type="NCBI Taxonomy" id="8319"/>
    <lineage>
        <taxon>Eukaryota</taxon>
        <taxon>Metazoa</taxon>
        <taxon>Chordata</taxon>
        <taxon>Craniata</taxon>
        <taxon>Vertebrata</taxon>
        <taxon>Euteleostomi</taxon>
        <taxon>Amphibia</taxon>
        <taxon>Batrachia</taxon>
        <taxon>Caudata</taxon>
        <taxon>Salamandroidea</taxon>
        <taxon>Salamandridae</taxon>
        <taxon>Pleurodelinae</taxon>
        <taxon>Pleurodeles</taxon>
    </lineage>
</organism>
<proteinExistence type="predicted"/>